<gene>
    <name evidence="2" type="ORF">WH47_04669</name>
</gene>
<dbReference type="AlphaFoldDB" id="A0A0L7R2L6"/>
<evidence type="ECO:0000313" key="3">
    <source>
        <dbReference type="Proteomes" id="UP000053825"/>
    </source>
</evidence>
<sequence length="97" mass="10733">MGEIVEISQGDGQQNAVNGWGDTMGKIQYWCPEGVSGKNSQHPAERNVWKREDVPRVVAWCVEEEEEDIRPGLTRRRAEASKAEQPSSDAAVHGNDA</sequence>
<evidence type="ECO:0000313" key="2">
    <source>
        <dbReference type="EMBL" id="KOC65079.1"/>
    </source>
</evidence>
<dbReference type="STRING" id="597456.A0A0L7R2L6"/>
<name>A0A0L7R2L6_9HYME</name>
<accession>A0A0L7R2L6</accession>
<organism evidence="2 3">
    <name type="scientific">Habropoda laboriosa</name>
    <dbReference type="NCBI Taxonomy" id="597456"/>
    <lineage>
        <taxon>Eukaryota</taxon>
        <taxon>Metazoa</taxon>
        <taxon>Ecdysozoa</taxon>
        <taxon>Arthropoda</taxon>
        <taxon>Hexapoda</taxon>
        <taxon>Insecta</taxon>
        <taxon>Pterygota</taxon>
        <taxon>Neoptera</taxon>
        <taxon>Endopterygota</taxon>
        <taxon>Hymenoptera</taxon>
        <taxon>Apocrita</taxon>
        <taxon>Aculeata</taxon>
        <taxon>Apoidea</taxon>
        <taxon>Anthophila</taxon>
        <taxon>Apidae</taxon>
        <taxon>Habropoda</taxon>
    </lineage>
</organism>
<reference evidence="2 3" key="1">
    <citation type="submission" date="2015-07" db="EMBL/GenBank/DDBJ databases">
        <title>The genome of Habropoda laboriosa.</title>
        <authorList>
            <person name="Pan H."/>
            <person name="Kapheim K."/>
        </authorList>
    </citation>
    <scope>NUCLEOTIDE SEQUENCE [LARGE SCALE GENOMIC DNA]</scope>
    <source>
        <strain evidence="2">0110345459</strain>
    </source>
</reference>
<feature type="region of interest" description="Disordered" evidence="1">
    <location>
        <begin position="68"/>
        <end position="97"/>
    </location>
</feature>
<proteinExistence type="predicted"/>
<protein>
    <submittedName>
        <fullName evidence="2">Uncharacterized protein</fullName>
    </submittedName>
</protein>
<dbReference type="EMBL" id="KQ414666">
    <property type="protein sequence ID" value="KOC65079.1"/>
    <property type="molecule type" value="Genomic_DNA"/>
</dbReference>
<keyword evidence="3" id="KW-1185">Reference proteome</keyword>
<evidence type="ECO:0000256" key="1">
    <source>
        <dbReference type="SAM" id="MobiDB-lite"/>
    </source>
</evidence>
<dbReference type="Proteomes" id="UP000053825">
    <property type="component" value="Unassembled WGS sequence"/>
</dbReference>